<keyword evidence="1" id="KW-1133">Transmembrane helix</keyword>
<proteinExistence type="predicted"/>
<keyword evidence="1" id="KW-0472">Membrane</keyword>
<feature type="transmembrane region" description="Helical" evidence="1">
    <location>
        <begin position="53"/>
        <end position="73"/>
    </location>
</feature>
<reference evidence="2" key="1">
    <citation type="submission" date="2018-06" db="EMBL/GenBank/DDBJ databases">
        <authorList>
            <person name="Zhirakovskaya E."/>
        </authorList>
    </citation>
    <scope>NUCLEOTIDE SEQUENCE</scope>
</reference>
<keyword evidence="1" id="KW-0812">Transmembrane</keyword>
<name>A0A3B0VHL6_9ZZZZ</name>
<gene>
    <name evidence="2" type="ORF">MNBD_CHLOROFLEXI01-4093</name>
</gene>
<dbReference type="EMBL" id="UOEU01000248">
    <property type="protein sequence ID" value="VAW31556.1"/>
    <property type="molecule type" value="Genomic_DNA"/>
</dbReference>
<accession>A0A3B0VHL6</accession>
<dbReference type="AlphaFoldDB" id="A0A3B0VHL6"/>
<protein>
    <submittedName>
        <fullName evidence="2">Uncharacterized protein</fullName>
    </submittedName>
</protein>
<organism evidence="2">
    <name type="scientific">hydrothermal vent metagenome</name>
    <dbReference type="NCBI Taxonomy" id="652676"/>
    <lineage>
        <taxon>unclassified sequences</taxon>
        <taxon>metagenomes</taxon>
        <taxon>ecological metagenomes</taxon>
    </lineage>
</organism>
<evidence type="ECO:0000256" key="1">
    <source>
        <dbReference type="SAM" id="Phobius"/>
    </source>
</evidence>
<feature type="transmembrane region" description="Helical" evidence="1">
    <location>
        <begin position="12"/>
        <end position="32"/>
    </location>
</feature>
<sequence length="274" mass="30406">MLLNLSGTIIPWILGTLILLLLLALAVVFKSWREMKCSPYFFMRLQAEKRLQSYSFASLGLLAASVLFAIYALRPPIDTTPLVAVLTNSKPVSDEVAALAQQNVASVEFIAETAASSQIISTIENEPLFLSDADALIQSTLELPDQFTRFQPKADLNENTELGAIDFSTKIDDEYQSIDPTNIFAVGSYTVFATFSYDGMEDGMAWAWVWRYEGEVVEGGNELWAYGQDGPGFIYYNPEEGFNTGEYTLEVWVNDELFTRSNMRMTGSALSAGN</sequence>
<evidence type="ECO:0000313" key="2">
    <source>
        <dbReference type="EMBL" id="VAW31556.1"/>
    </source>
</evidence>